<dbReference type="InterPro" id="IPR006311">
    <property type="entry name" value="TAT_signal"/>
</dbReference>
<dbReference type="PROSITE" id="PS51318">
    <property type="entry name" value="TAT"/>
    <property type="match status" value="1"/>
</dbReference>
<feature type="chain" id="PRO_5017807464" evidence="1">
    <location>
        <begin position="26"/>
        <end position="298"/>
    </location>
</feature>
<keyword evidence="3" id="KW-0413">Isomerase</keyword>
<comment type="caution">
    <text evidence="3">The sequence shown here is derived from an EMBL/GenBank/DDBJ whole genome shotgun (WGS) entry which is preliminary data.</text>
</comment>
<dbReference type="GO" id="GO:0016853">
    <property type="term" value="F:isomerase activity"/>
    <property type="evidence" value="ECO:0007669"/>
    <property type="project" value="UniProtKB-KW"/>
</dbReference>
<feature type="domain" description="Xylose isomerase-like TIM barrel" evidence="2">
    <location>
        <begin position="53"/>
        <end position="269"/>
    </location>
</feature>
<dbReference type="RefSeq" id="WP_116978728.1">
    <property type="nucleotide sequence ID" value="NZ_QPMM01000017.1"/>
</dbReference>
<dbReference type="InterPro" id="IPR050312">
    <property type="entry name" value="IolE/XylAMocC-like"/>
</dbReference>
<dbReference type="SUPFAM" id="SSF51658">
    <property type="entry name" value="Xylose isomerase-like"/>
    <property type="match status" value="1"/>
</dbReference>
<dbReference type="Proteomes" id="UP000260644">
    <property type="component" value="Unassembled WGS sequence"/>
</dbReference>
<dbReference type="PANTHER" id="PTHR12110">
    <property type="entry name" value="HYDROXYPYRUVATE ISOMERASE"/>
    <property type="match status" value="1"/>
</dbReference>
<dbReference type="Gene3D" id="3.20.20.150">
    <property type="entry name" value="Divalent-metal-dependent TIM barrel enzymes"/>
    <property type="match status" value="1"/>
</dbReference>
<dbReference type="InterPro" id="IPR036237">
    <property type="entry name" value="Xyl_isomerase-like_sf"/>
</dbReference>
<dbReference type="Pfam" id="PF01261">
    <property type="entry name" value="AP_endonuc_2"/>
    <property type="match status" value="1"/>
</dbReference>
<gene>
    <name evidence="3" type="ORF">DVR12_25475</name>
</gene>
<organism evidence="3 4">
    <name type="scientific">Chitinophaga silvatica</name>
    <dbReference type="NCBI Taxonomy" id="2282649"/>
    <lineage>
        <taxon>Bacteria</taxon>
        <taxon>Pseudomonadati</taxon>
        <taxon>Bacteroidota</taxon>
        <taxon>Chitinophagia</taxon>
        <taxon>Chitinophagales</taxon>
        <taxon>Chitinophagaceae</taxon>
        <taxon>Chitinophaga</taxon>
    </lineage>
</organism>
<keyword evidence="1" id="KW-0732">Signal</keyword>
<proteinExistence type="predicted"/>
<dbReference type="Pfam" id="PF10518">
    <property type="entry name" value="TAT_signal"/>
    <property type="match status" value="1"/>
</dbReference>
<dbReference type="InterPro" id="IPR019546">
    <property type="entry name" value="TAT_signal_bac_arc"/>
</dbReference>
<dbReference type="PANTHER" id="PTHR12110:SF41">
    <property type="entry name" value="INOSOSE DEHYDRATASE"/>
    <property type="match status" value="1"/>
</dbReference>
<dbReference type="EMBL" id="QPMM01000017">
    <property type="protein sequence ID" value="RFS19050.1"/>
    <property type="molecule type" value="Genomic_DNA"/>
</dbReference>
<reference evidence="3 4" key="1">
    <citation type="submission" date="2018-07" db="EMBL/GenBank/DDBJ databases">
        <title>Chitinophaga K2CV101002-2 sp. nov., isolated from a monsoon evergreen broad-leaved forest soil.</title>
        <authorList>
            <person name="Lv Y."/>
        </authorList>
    </citation>
    <scope>NUCLEOTIDE SEQUENCE [LARGE SCALE GENOMIC DNA]</scope>
    <source>
        <strain evidence="3 4">GDMCC 1.1288</strain>
    </source>
</reference>
<keyword evidence="4" id="KW-1185">Reference proteome</keyword>
<name>A0A3E1Y2W2_9BACT</name>
<dbReference type="AlphaFoldDB" id="A0A3E1Y2W2"/>
<evidence type="ECO:0000256" key="1">
    <source>
        <dbReference type="SAM" id="SignalP"/>
    </source>
</evidence>
<evidence type="ECO:0000313" key="4">
    <source>
        <dbReference type="Proteomes" id="UP000260644"/>
    </source>
</evidence>
<dbReference type="InterPro" id="IPR013022">
    <property type="entry name" value="Xyl_isomerase-like_TIM-brl"/>
</dbReference>
<feature type="signal peptide" evidence="1">
    <location>
        <begin position="1"/>
        <end position="25"/>
    </location>
</feature>
<accession>A0A3E1Y2W2</accession>
<dbReference type="OrthoDB" id="9798407at2"/>
<evidence type="ECO:0000259" key="2">
    <source>
        <dbReference type="Pfam" id="PF01261"/>
    </source>
</evidence>
<sequence>MNRRNFIRTTGALAAAGMLPSWASAKPAFNYKLGLQLYSLNTEMKNDPRGTLKKVSSYGYQHVETYGFNHGGNKFYWNMEPEVFHALLQENNLTTSSGHYDIDKFLLAGVTVDERKRYVDDCIKGAKVLGQQYIVWPWLDPQLRNMEKFHLLAQTLNEIGEQVHEAGLQLLYHNHNFEFVKENGKMGYDIILSETDPKLVKLELDLYWAIRSGQDPHQLFSSQPGRFAVWHIKDMDKTNPDLHTVVGDGSIDFKKILPEARLSGLKQIFVEQGNNYVPDALSCVAKSAKYMKREILGK</sequence>
<evidence type="ECO:0000313" key="3">
    <source>
        <dbReference type="EMBL" id="RFS19050.1"/>
    </source>
</evidence>
<protein>
    <submittedName>
        <fullName evidence="3">Sugar phosphate isomerase/epimerase</fullName>
    </submittedName>
</protein>